<sequence>MCKSYYNRIYNPNKNIEEKDSDLRFIYHWIPKLLGHSLQDILQGKYIEHGLYPPPILDWSKTRLVNGKIVSDIRKRVRERLLVSGGDELESAIATKTTVEKYFESKDKQYKQFQEKEFLS</sequence>
<organism evidence="2">
    <name type="scientific">Tolypothrix bouteillei VB521301</name>
    <dbReference type="NCBI Taxonomy" id="1479485"/>
    <lineage>
        <taxon>Bacteria</taxon>
        <taxon>Bacillati</taxon>
        <taxon>Cyanobacteriota</taxon>
        <taxon>Cyanophyceae</taxon>
        <taxon>Nostocales</taxon>
        <taxon>Tolypothrichaceae</taxon>
        <taxon>Tolypothrix</taxon>
    </lineage>
</organism>
<dbReference type="EMBL" id="JHEG02000019">
    <property type="protein sequence ID" value="KIE12964.1"/>
    <property type="molecule type" value="Genomic_DNA"/>
</dbReference>
<proteinExistence type="predicted"/>
<dbReference type="Gene3D" id="1.10.579.10">
    <property type="entry name" value="DNA Cyclobutane Dipyrimidine Photolyase, subunit A, domain 3"/>
    <property type="match status" value="1"/>
</dbReference>
<dbReference type="Proteomes" id="UP000029738">
    <property type="component" value="Unassembled WGS sequence"/>
</dbReference>
<reference evidence="1" key="2">
    <citation type="submission" date="2019-11" db="EMBL/GenBank/DDBJ databases">
        <title>Improved Assembly of Tolypothrix boutellei genome.</title>
        <authorList>
            <person name="Sarangi A.N."/>
            <person name="Mukherjee M."/>
            <person name="Ghosh S."/>
            <person name="Singh D."/>
            <person name="Das A."/>
            <person name="Kant S."/>
            <person name="Prusty A."/>
            <person name="Tripathy S."/>
        </authorList>
    </citation>
    <scope>NUCLEOTIDE SEQUENCE</scope>
    <source>
        <strain evidence="1">VB521301</strain>
    </source>
</reference>
<dbReference type="STRING" id="1479485.DA73_0205795"/>
<dbReference type="InterPro" id="IPR036134">
    <property type="entry name" value="Crypto/Photolyase_FAD-like_sf"/>
</dbReference>
<evidence type="ECO:0000313" key="2">
    <source>
        <dbReference type="EMBL" id="KIE12964.1"/>
    </source>
</evidence>
<dbReference type="RefSeq" id="WP_038080353.1">
    <property type="nucleotide sequence ID" value="NZ_JHEG04000001.1"/>
</dbReference>
<accession>A0A0C1R5X5</accession>
<evidence type="ECO:0000313" key="3">
    <source>
        <dbReference type="Proteomes" id="UP000029738"/>
    </source>
</evidence>
<dbReference type="AlphaFoldDB" id="A0A0C1R5X5"/>
<keyword evidence="3" id="KW-1185">Reference proteome</keyword>
<protein>
    <submittedName>
        <fullName evidence="2">Uncharacterized protein</fullName>
    </submittedName>
</protein>
<evidence type="ECO:0000313" key="1">
    <source>
        <dbReference type="EMBL" id="KAF3888109.1"/>
    </source>
</evidence>
<reference evidence="2" key="1">
    <citation type="journal article" date="2015" name="Genome Announc.">
        <title>Draft Genome Sequence of Tolypothrix boutellei Strain VB521301.</title>
        <authorList>
            <person name="Chandrababunaidu M.M."/>
            <person name="Singh D."/>
            <person name="Sen D."/>
            <person name="Bhan S."/>
            <person name="Das S."/>
            <person name="Gupta A."/>
            <person name="Adhikary S.P."/>
            <person name="Tripathy S."/>
        </authorList>
    </citation>
    <scope>NUCLEOTIDE SEQUENCE</scope>
    <source>
        <strain evidence="2">VB521301</strain>
    </source>
</reference>
<dbReference type="EMBL" id="JHEG04000001">
    <property type="protein sequence ID" value="KAF3888109.1"/>
    <property type="molecule type" value="Genomic_DNA"/>
</dbReference>
<dbReference type="SUPFAM" id="SSF48173">
    <property type="entry name" value="Cryptochrome/photolyase FAD-binding domain"/>
    <property type="match status" value="1"/>
</dbReference>
<dbReference type="OrthoDB" id="582908at2"/>
<gene>
    <name evidence="2" type="ORF">DA73_0205795</name>
    <name evidence="1" type="ORF">DA73_0400023405</name>
</gene>
<comment type="caution">
    <text evidence="2">The sequence shown here is derived from an EMBL/GenBank/DDBJ whole genome shotgun (WGS) entry which is preliminary data.</text>
</comment>
<name>A0A0C1R5X5_9CYAN</name>